<dbReference type="PANTHER" id="PTHR35585">
    <property type="entry name" value="HHE DOMAIN PROTEIN (AFU_ORTHOLOGUE AFUA_4G00730)"/>
    <property type="match status" value="1"/>
</dbReference>
<keyword evidence="3" id="KW-1185">Reference proteome</keyword>
<dbReference type="AlphaFoldDB" id="A0A517L1W2"/>
<dbReference type="EMBL" id="CP042187">
    <property type="protein sequence ID" value="QDS69619.1"/>
    <property type="molecule type" value="Genomic_DNA"/>
</dbReference>
<dbReference type="Proteomes" id="UP000316270">
    <property type="component" value="Chromosome 3"/>
</dbReference>
<protein>
    <recommendedName>
        <fullName evidence="1">Hemerythrin-like domain-containing protein</fullName>
    </recommendedName>
</protein>
<dbReference type="Gene3D" id="1.20.120.520">
    <property type="entry name" value="nmb1532 protein domain like"/>
    <property type="match status" value="1"/>
</dbReference>
<evidence type="ECO:0000313" key="3">
    <source>
        <dbReference type="Proteomes" id="UP000316270"/>
    </source>
</evidence>
<organism evidence="2 3">
    <name type="scientific">Venturia effusa</name>
    <dbReference type="NCBI Taxonomy" id="50376"/>
    <lineage>
        <taxon>Eukaryota</taxon>
        <taxon>Fungi</taxon>
        <taxon>Dikarya</taxon>
        <taxon>Ascomycota</taxon>
        <taxon>Pezizomycotina</taxon>
        <taxon>Dothideomycetes</taxon>
        <taxon>Pleosporomycetidae</taxon>
        <taxon>Venturiales</taxon>
        <taxon>Venturiaceae</taxon>
        <taxon>Venturia</taxon>
    </lineage>
</organism>
<dbReference type="PANTHER" id="PTHR35585:SF1">
    <property type="entry name" value="HHE DOMAIN PROTEIN (AFU_ORTHOLOGUE AFUA_4G00730)"/>
    <property type="match status" value="1"/>
</dbReference>
<dbReference type="OrthoDB" id="9983919at2759"/>
<feature type="domain" description="Hemerythrin-like" evidence="1">
    <location>
        <begin position="9"/>
        <end position="125"/>
    </location>
</feature>
<accession>A0A517L1W2</accession>
<evidence type="ECO:0000259" key="1">
    <source>
        <dbReference type="Pfam" id="PF01814"/>
    </source>
</evidence>
<dbReference type="Pfam" id="PF01814">
    <property type="entry name" value="Hemerythrin"/>
    <property type="match status" value="1"/>
</dbReference>
<dbReference type="InterPro" id="IPR012312">
    <property type="entry name" value="Hemerythrin-like"/>
</dbReference>
<evidence type="ECO:0000313" key="2">
    <source>
        <dbReference type="EMBL" id="QDS69619.1"/>
    </source>
</evidence>
<proteinExistence type="predicted"/>
<reference evidence="2 3" key="1">
    <citation type="submission" date="2019-07" db="EMBL/GenBank/DDBJ databases">
        <title>Finished genome of Venturia effusa.</title>
        <authorList>
            <person name="Young C.A."/>
            <person name="Cox M.P."/>
            <person name="Ganley A.R.D."/>
            <person name="David W.J."/>
        </authorList>
    </citation>
    <scope>NUCLEOTIDE SEQUENCE [LARGE SCALE GENOMIC DNA]</scope>
    <source>
        <strain evidence="3">albino</strain>
    </source>
</reference>
<gene>
    <name evidence="2" type="ORF">FKW77_008860</name>
</gene>
<dbReference type="STRING" id="50376.A0A517L1W2"/>
<name>A0A517L1W2_9PEZI</name>
<sequence length="200" mass="22996">MPEPLSLSEAIGRDHDDFDICYNEIKRATDDATKTKWRNQLTWNVARHAVSEELTWYPAMEKHMGALGRKLTEEDKKQHMSVKTTVYNLQDTPPTSPNFNPLLEELMANLHHHIEHEKNEDMPRLEKLLSREESQNLAQQFLRTKNLVPTRSHPDAPTSSWAFEGIAALLAAPMDRLRDLVMNEYPGEGELRKAGEKSIL</sequence>